<sequence>MIPNPSDSHTAFEGHRLLAAGSLADVALAVKQALAARRNDAVLVFQDSTGKQVDLDVSGDDAQIADRYARTDTAAPVVQDTQPDEAPRGRGRPRLGVVPREVTLLPRHWDWLAAQPGGASVALRKLVEQARRDNEAQDARRHRQEAAYRFMTSVAGNLPGFEEATRALYANDRDAYARHVGQWPHDVRRYAMALAWDAAQAPAEDV</sequence>
<proteinExistence type="predicted"/>
<gene>
    <name evidence="2" type="ORF">N5C72_01120</name>
</gene>
<protein>
    <submittedName>
        <fullName evidence="2">DUF2239 family protein</fullName>
    </submittedName>
</protein>
<evidence type="ECO:0000313" key="2">
    <source>
        <dbReference type="EMBL" id="MDH1176653.1"/>
    </source>
</evidence>
<dbReference type="Pfam" id="PF09998">
    <property type="entry name" value="DUF2239"/>
    <property type="match status" value="1"/>
</dbReference>
<comment type="caution">
    <text evidence="2">The sequence shown here is derived from an EMBL/GenBank/DDBJ whole genome shotgun (WGS) entry which is preliminary data.</text>
</comment>
<dbReference type="Proteomes" id="UP001158644">
    <property type="component" value="Unassembled WGS sequence"/>
</dbReference>
<reference evidence="2 3" key="1">
    <citation type="submission" date="2022-09" db="EMBL/GenBank/DDBJ databases">
        <title>Intensive care unit water sources are persistently colonized with multi-drug resistant bacteria and are the site of extensive horizontal gene transfer of antibiotic resistance genes.</title>
        <authorList>
            <person name="Diorio-Toth L."/>
        </authorList>
    </citation>
    <scope>NUCLEOTIDE SEQUENCE [LARGE SCALE GENOMIC DNA]</scope>
    <source>
        <strain evidence="2 3">GD03967</strain>
    </source>
</reference>
<dbReference type="InterPro" id="IPR018715">
    <property type="entry name" value="DUF2239"/>
</dbReference>
<dbReference type="AlphaFoldDB" id="A0ABD4YMH4"/>
<name>A0ABD4YMH4_9BURK</name>
<evidence type="ECO:0000256" key="1">
    <source>
        <dbReference type="SAM" id="MobiDB-lite"/>
    </source>
</evidence>
<dbReference type="GeneID" id="92785431"/>
<organism evidence="2 3">
    <name type="scientific">Achromobacter mucicolens</name>
    <dbReference type="NCBI Taxonomy" id="1389922"/>
    <lineage>
        <taxon>Bacteria</taxon>
        <taxon>Pseudomonadati</taxon>
        <taxon>Pseudomonadota</taxon>
        <taxon>Betaproteobacteria</taxon>
        <taxon>Burkholderiales</taxon>
        <taxon>Alcaligenaceae</taxon>
        <taxon>Achromobacter</taxon>
    </lineage>
</organism>
<accession>A0ABD4YMH4</accession>
<feature type="region of interest" description="Disordered" evidence="1">
    <location>
        <begin position="68"/>
        <end position="94"/>
    </location>
</feature>
<dbReference type="RefSeq" id="WP_152384660.1">
    <property type="nucleotide sequence ID" value="NZ_CP123364.1"/>
</dbReference>
<evidence type="ECO:0000313" key="3">
    <source>
        <dbReference type="Proteomes" id="UP001158644"/>
    </source>
</evidence>
<dbReference type="EMBL" id="JAOBZK010000001">
    <property type="protein sequence ID" value="MDH1176653.1"/>
    <property type="molecule type" value="Genomic_DNA"/>
</dbReference>